<accession>A0A9N8I0G4</accession>
<gene>
    <name evidence="1" type="ORF">SEMRO_2686_G334580.1</name>
</gene>
<comment type="caution">
    <text evidence="1">The sequence shown here is derived from an EMBL/GenBank/DDBJ whole genome shotgun (WGS) entry which is preliminary data.</text>
</comment>
<evidence type="ECO:0000313" key="2">
    <source>
        <dbReference type="Proteomes" id="UP001153069"/>
    </source>
</evidence>
<dbReference type="AlphaFoldDB" id="A0A9N8I0G4"/>
<reference evidence="1" key="1">
    <citation type="submission" date="2020-06" db="EMBL/GenBank/DDBJ databases">
        <authorList>
            <consortium name="Plant Systems Biology data submission"/>
        </authorList>
    </citation>
    <scope>NUCLEOTIDE SEQUENCE</scope>
    <source>
        <strain evidence="1">D6</strain>
    </source>
</reference>
<proteinExistence type="predicted"/>
<protein>
    <submittedName>
        <fullName evidence="1">Uncharacterized protein</fullName>
    </submittedName>
</protein>
<dbReference type="EMBL" id="CAICTM010002684">
    <property type="protein sequence ID" value="CAB9529948.1"/>
    <property type="molecule type" value="Genomic_DNA"/>
</dbReference>
<evidence type="ECO:0000313" key="1">
    <source>
        <dbReference type="EMBL" id="CAB9529948.1"/>
    </source>
</evidence>
<keyword evidence="2" id="KW-1185">Reference proteome</keyword>
<sequence>MESFDMVRALWALLPSSNITFTVEHIDGHMDGISGHALTFMEQLNVRMDTLSKTYRKTIAHHNPTGPPPTHLCFENEGWSPWQGPLKLSSPNKHALLEAISTPVILKYWTTARHNSPARFPPEATQHIHWKMSNGRLMKALPAGM</sequence>
<dbReference type="Proteomes" id="UP001153069">
    <property type="component" value="Unassembled WGS sequence"/>
</dbReference>
<organism evidence="1 2">
    <name type="scientific">Seminavis robusta</name>
    <dbReference type="NCBI Taxonomy" id="568900"/>
    <lineage>
        <taxon>Eukaryota</taxon>
        <taxon>Sar</taxon>
        <taxon>Stramenopiles</taxon>
        <taxon>Ochrophyta</taxon>
        <taxon>Bacillariophyta</taxon>
        <taxon>Bacillariophyceae</taxon>
        <taxon>Bacillariophycidae</taxon>
        <taxon>Naviculales</taxon>
        <taxon>Naviculaceae</taxon>
        <taxon>Seminavis</taxon>
    </lineage>
</organism>
<name>A0A9N8I0G4_9STRA</name>